<gene>
    <name evidence="1" type="ORF">SAMN04487948_103203</name>
</gene>
<dbReference type="Proteomes" id="UP000199126">
    <property type="component" value="Unassembled WGS sequence"/>
</dbReference>
<dbReference type="InterPro" id="IPR057175">
    <property type="entry name" value="DUF7853"/>
</dbReference>
<accession>A0A1H8QMH3</accession>
<reference evidence="2" key="1">
    <citation type="submission" date="2016-10" db="EMBL/GenBank/DDBJ databases">
        <authorList>
            <person name="Varghese N."/>
            <person name="Submissions S."/>
        </authorList>
    </citation>
    <scope>NUCLEOTIDE SEQUENCE [LARGE SCALE GENOMIC DNA]</scope>
    <source>
        <strain evidence="2">CGMCC 1.10121</strain>
    </source>
</reference>
<sequence>MTETAHGDPVTLDLSPEEAWVLHTAVLAAVERAVENDQSVDCRVNLLETVEGERVFTPDELQSLRTALQTYFGDAPDRDRETAISVLAAVDAALG</sequence>
<dbReference type="EMBL" id="FODV01000003">
    <property type="protein sequence ID" value="SEO55420.1"/>
    <property type="molecule type" value="Genomic_DNA"/>
</dbReference>
<dbReference type="AlphaFoldDB" id="A0A1H8QMH3"/>
<proteinExistence type="predicted"/>
<protein>
    <submittedName>
        <fullName evidence="1">Uncharacterized protein</fullName>
    </submittedName>
</protein>
<evidence type="ECO:0000313" key="2">
    <source>
        <dbReference type="Proteomes" id="UP000199126"/>
    </source>
</evidence>
<keyword evidence="2" id="KW-1185">Reference proteome</keyword>
<dbReference type="Pfam" id="PF25251">
    <property type="entry name" value="DUF7853"/>
    <property type="match status" value="1"/>
</dbReference>
<dbReference type="RefSeq" id="WP_089822405.1">
    <property type="nucleotide sequence ID" value="NZ_FODV01000003.1"/>
</dbReference>
<organism evidence="1 2">
    <name type="scientific">Halogranum amylolyticum</name>
    <dbReference type="NCBI Taxonomy" id="660520"/>
    <lineage>
        <taxon>Archaea</taxon>
        <taxon>Methanobacteriati</taxon>
        <taxon>Methanobacteriota</taxon>
        <taxon>Stenosarchaea group</taxon>
        <taxon>Halobacteria</taxon>
        <taxon>Halobacteriales</taxon>
        <taxon>Haloferacaceae</taxon>
    </lineage>
</organism>
<name>A0A1H8QMH3_9EURY</name>
<evidence type="ECO:0000313" key="1">
    <source>
        <dbReference type="EMBL" id="SEO55420.1"/>
    </source>
</evidence>
<dbReference type="OrthoDB" id="205738at2157"/>